<dbReference type="EMBL" id="LJRQ01000195">
    <property type="protein sequence ID" value="KPZ12407.1"/>
    <property type="molecule type" value="Genomic_DNA"/>
</dbReference>
<sequence>MNVFPGALPHSQRGKPSQVSQCTVVVDLADTSTRLADVLLLLSAQIESIGLGEIVSFEAGNTTRATEQSSLETSHE</sequence>
<evidence type="ECO:0000313" key="2">
    <source>
        <dbReference type="Proteomes" id="UP000050266"/>
    </source>
</evidence>
<dbReference type="AlphaFoldDB" id="A0A0Q0DVU5"/>
<proteinExistence type="predicted"/>
<comment type="caution">
    <text evidence="1">The sequence shown here is derived from an EMBL/GenBank/DDBJ whole genome shotgun (WGS) entry which is preliminary data.</text>
</comment>
<gene>
    <name evidence="1" type="ORF">ALO41_200275</name>
</gene>
<name>A0A0Q0DVU5_PSEA0</name>
<protein>
    <submittedName>
        <fullName evidence="1">SOS response transcriptional repressor, RecA-mediated autopeptidase</fullName>
    </submittedName>
</protein>
<evidence type="ECO:0000313" key="1">
    <source>
        <dbReference type="EMBL" id="KPZ12407.1"/>
    </source>
</evidence>
<dbReference type="RefSeq" id="WP_054097943.1">
    <property type="nucleotide sequence ID" value="NZ_LIHQ01000216.1"/>
</dbReference>
<dbReference type="Proteomes" id="UP000050266">
    <property type="component" value="Unassembled WGS sequence"/>
</dbReference>
<reference evidence="1 2" key="1">
    <citation type="submission" date="2015-09" db="EMBL/GenBank/DDBJ databases">
        <title>Genome announcement of multiple Pseudomonas syringae strains.</title>
        <authorList>
            <person name="Thakur S."/>
            <person name="Wang P.W."/>
            <person name="Gong Y."/>
            <person name="Weir B.S."/>
            <person name="Guttman D.S."/>
        </authorList>
    </citation>
    <scope>NUCLEOTIDE SEQUENCE [LARGE SCALE GENOMIC DNA]</scope>
    <source>
        <strain evidence="1 2">ICMP3962</strain>
    </source>
</reference>
<organism evidence="1 2">
    <name type="scientific">Pseudomonas amygdali pv. ulmi</name>
    <dbReference type="NCBI Taxonomy" id="251720"/>
    <lineage>
        <taxon>Bacteria</taxon>
        <taxon>Pseudomonadati</taxon>
        <taxon>Pseudomonadota</taxon>
        <taxon>Gammaproteobacteria</taxon>
        <taxon>Pseudomonadales</taxon>
        <taxon>Pseudomonadaceae</taxon>
        <taxon>Pseudomonas</taxon>
        <taxon>Pseudomonas amygdali</taxon>
    </lineage>
</organism>
<accession>A0A0Q0DVU5</accession>
<dbReference type="PATRIC" id="fig|251720.4.peg.1920"/>